<dbReference type="PANTHER" id="PTHR11802:SF418">
    <property type="entry name" value="SERINE CARBOXYPEPTIDASE CTSA-1.1"/>
    <property type="match status" value="1"/>
</dbReference>
<evidence type="ECO:0000256" key="1">
    <source>
        <dbReference type="ARBA" id="ARBA00009431"/>
    </source>
</evidence>
<feature type="signal peptide" evidence="2">
    <location>
        <begin position="1"/>
        <end position="19"/>
    </location>
</feature>
<feature type="non-terminal residue" evidence="3">
    <location>
        <position position="221"/>
    </location>
</feature>
<comment type="caution">
    <text evidence="3">The sequence shown here is derived from an EMBL/GenBank/DDBJ whole genome shotgun (WGS) entry which is preliminary data.</text>
</comment>
<dbReference type="InterPro" id="IPR001563">
    <property type="entry name" value="Peptidase_S10"/>
</dbReference>
<dbReference type="EMBL" id="BTSY01000002">
    <property type="protein sequence ID" value="GMT13861.1"/>
    <property type="molecule type" value="Genomic_DNA"/>
</dbReference>
<dbReference type="PANTHER" id="PTHR11802">
    <property type="entry name" value="SERINE PROTEASE FAMILY S10 SERINE CARBOXYPEPTIDASE"/>
    <property type="match status" value="1"/>
</dbReference>
<organism evidence="3 4">
    <name type="scientific">Pristionchus fissidentatus</name>
    <dbReference type="NCBI Taxonomy" id="1538716"/>
    <lineage>
        <taxon>Eukaryota</taxon>
        <taxon>Metazoa</taxon>
        <taxon>Ecdysozoa</taxon>
        <taxon>Nematoda</taxon>
        <taxon>Chromadorea</taxon>
        <taxon>Rhabditida</taxon>
        <taxon>Rhabditina</taxon>
        <taxon>Diplogasteromorpha</taxon>
        <taxon>Diplogasteroidea</taxon>
        <taxon>Neodiplogasteridae</taxon>
        <taxon>Pristionchus</taxon>
    </lineage>
</organism>
<name>A0AAV5V2P7_9BILA</name>
<evidence type="ECO:0000313" key="4">
    <source>
        <dbReference type="Proteomes" id="UP001432322"/>
    </source>
</evidence>
<evidence type="ECO:0008006" key="5">
    <source>
        <dbReference type="Google" id="ProtNLM"/>
    </source>
</evidence>
<protein>
    <recommendedName>
        <fullName evidence="5">Peptidase</fullName>
    </recommendedName>
</protein>
<dbReference type="Gene3D" id="3.40.50.1820">
    <property type="entry name" value="alpha/beta hydrolase"/>
    <property type="match status" value="1"/>
</dbReference>
<reference evidence="3" key="1">
    <citation type="submission" date="2023-10" db="EMBL/GenBank/DDBJ databases">
        <title>Genome assembly of Pristionchus species.</title>
        <authorList>
            <person name="Yoshida K."/>
            <person name="Sommer R.J."/>
        </authorList>
    </citation>
    <scope>NUCLEOTIDE SEQUENCE</scope>
    <source>
        <strain evidence="3">RS5133</strain>
    </source>
</reference>
<keyword evidence="2" id="KW-0732">Signal</keyword>
<evidence type="ECO:0000313" key="3">
    <source>
        <dbReference type="EMBL" id="GMT13861.1"/>
    </source>
</evidence>
<evidence type="ECO:0000256" key="2">
    <source>
        <dbReference type="SAM" id="SignalP"/>
    </source>
</evidence>
<keyword evidence="4" id="KW-1185">Reference proteome</keyword>
<dbReference type="Pfam" id="PF00450">
    <property type="entry name" value="Peptidase_S10"/>
    <property type="match status" value="1"/>
</dbReference>
<dbReference type="InterPro" id="IPR029058">
    <property type="entry name" value="AB_hydrolase_fold"/>
</dbReference>
<dbReference type="Proteomes" id="UP001432322">
    <property type="component" value="Unassembled WGS sequence"/>
</dbReference>
<feature type="chain" id="PRO_5043596372" description="Peptidase" evidence="2">
    <location>
        <begin position="20"/>
        <end position="221"/>
    </location>
</feature>
<sequence length="221" mass="24234">MSGRFIFLLSTQLLLVVYAAPIYNVHPHRVSHLPGAPLLPEFPLYSGFLNGSSDGNCRIFYVLCEAIRVDPSSAPLIIWFQGGPGGSSLHGLFTENGPYRVTEEGNVLTFNEFSWNQYANVLYLESPAGVGFSSNADGTLTLNDLAAAELNFNAIKDFLTRVHSRYSTRVFYLSGQSYAGAYVPFLARRILNGISSGELSNANFNGFAIGNPVFENISRYL</sequence>
<gene>
    <name evidence="3" type="ORF">PFISCL1PPCAC_5158</name>
</gene>
<comment type="similarity">
    <text evidence="1">Belongs to the peptidase S10 family.</text>
</comment>
<dbReference type="SUPFAM" id="SSF53474">
    <property type="entry name" value="alpha/beta-Hydrolases"/>
    <property type="match status" value="1"/>
</dbReference>
<dbReference type="GO" id="GO:0004185">
    <property type="term" value="F:serine-type carboxypeptidase activity"/>
    <property type="evidence" value="ECO:0007669"/>
    <property type="project" value="InterPro"/>
</dbReference>
<accession>A0AAV5V2P7</accession>
<proteinExistence type="inferred from homology"/>
<dbReference type="AlphaFoldDB" id="A0AAV5V2P7"/>
<dbReference type="GO" id="GO:0006508">
    <property type="term" value="P:proteolysis"/>
    <property type="evidence" value="ECO:0007669"/>
    <property type="project" value="InterPro"/>
</dbReference>
<dbReference type="PRINTS" id="PR00724">
    <property type="entry name" value="CRBOXYPTASEC"/>
</dbReference>